<organism evidence="7">
    <name type="scientific">uncultured Sulfurovum sp</name>
    <dbReference type="NCBI Taxonomy" id="269237"/>
    <lineage>
        <taxon>Bacteria</taxon>
        <taxon>Pseudomonadati</taxon>
        <taxon>Campylobacterota</taxon>
        <taxon>Epsilonproteobacteria</taxon>
        <taxon>Campylobacterales</taxon>
        <taxon>Sulfurovaceae</taxon>
        <taxon>Sulfurovum</taxon>
        <taxon>environmental samples</taxon>
    </lineage>
</organism>
<dbReference type="InterPro" id="IPR002641">
    <property type="entry name" value="PNPLA_dom"/>
</dbReference>
<dbReference type="GO" id="GO:0016787">
    <property type="term" value="F:hydrolase activity"/>
    <property type="evidence" value="ECO:0007669"/>
    <property type="project" value="UniProtKB-UniRule"/>
</dbReference>
<dbReference type="PANTHER" id="PTHR14226:SF29">
    <property type="entry name" value="NEUROPATHY TARGET ESTERASE SWS"/>
    <property type="match status" value="1"/>
</dbReference>
<dbReference type="InterPro" id="IPR050301">
    <property type="entry name" value="NTE"/>
</dbReference>
<dbReference type="PROSITE" id="PS51635">
    <property type="entry name" value="PNPLA"/>
    <property type="match status" value="1"/>
</dbReference>
<evidence type="ECO:0000256" key="2">
    <source>
        <dbReference type="ARBA" id="ARBA00022963"/>
    </source>
</evidence>
<dbReference type="AlphaFoldDB" id="A0A6S6TU36"/>
<feature type="transmembrane region" description="Helical" evidence="5">
    <location>
        <begin position="12"/>
        <end position="29"/>
    </location>
</feature>
<comment type="caution">
    <text evidence="4">Lacks conserved residue(s) required for the propagation of feature annotation.</text>
</comment>
<dbReference type="EMBL" id="CACVAS010000117">
    <property type="protein sequence ID" value="CAA6822825.1"/>
    <property type="molecule type" value="Genomic_DNA"/>
</dbReference>
<evidence type="ECO:0000313" key="7">
    <source>
        <dbReference type="EMBL" id="CAA6822825.1"/>
    </source>
</evidence>
<dbReference type="Pfam" id="PF01734">
    <property type="entry name" value="Patatin"/>
    <property type="match status" value="1"/>
</dbReference>
<feature type="short sequence motif" description="GXGXXG" evidence="4">
    <location>
        <begin position="16"/>
        <end position="21"/>
    </location>
</feature>
<reference evidence="7" key="1">
    <citation type="submission" date="2020-01" db="EMBL/GenBank/DDBJ databases">
        <authorList>
            <person name="Meier V. D."/>
            <person name="Meier V D."/>
        </authorList>
    </citation>
    <scope>NUCLEOTIDE SEQUENCE</scope>
    <source>
        <strain evidence="7">HLG_WM_MAG_01</strain>
    </source>
</reference>
<feature type="domain" description="PNPLA" evidence="6">
    <location>
        <begin position="12"/>
        <end position="174"/>
    </location>
</feature>
<evidence type="ECO:0000256" key="1">
    <source>
        <dbReference type="ARBA" id="ARBA00022801"/>
    </source>
</evidence>
<keyword evidence="5" id="KW-1133">Transmembrane helix</keyword>
<feature type="active site" description="Nucleophile" evidence="4">
    <location>
        <position position="45"/>
    </location>
</feature>
<evidence type="ECO:0000259" key="6">
    <source>
        <dbReference type="PROSITE" id="PS51635"/>
    </source>
</evidence>
<evidence type="ECO:0000256" key="5">
    <source>
        <dbReference type="SAM" id="Phobius"/>
    </source>
</evidence>
<sequence>MIKNLNTNHFSLVLSGGGALGIAHLGIIADLEKSHIMPSEIVGTSMGGIIGACMAIGLKESEIYAHIKAFASIHKWVSFSFKGNAIIDNYKIEKIFDSIFANRKMSETMIPLKLIATHLASGEKKVFDTSDDITIKDALLSTMAIPGIFKEHKVNEDIYVDGFLCENLGINEASFDDILAVDVLGSNAYSNQMPDNFFKTSNVIDMFEKSIRLLILNQSRLHMRHSNKNIVLIEPTTRAYNTFHFHKYKELRELGLNLI</sequence>
<dbReference type="GO" id="GO:0016042">
    <property type="term" value="P:lipid catabolic process"/>
    <property type="evidence" value="ECO:0007669"/>
    <property type="project" value="UniProtKB-UniRule"/>
</dbReference>
<accession>A0A6S6TU36</accession>
<dbReference type="InterPro" id="IPR016035">
    <property type="entry name" value="Acyl_Trfase/lysoPLipase"/>
</dbReference>
<keyword evidence="5" id="KW-0812">Transmembrane</keyword>
<dbReference type="PANTHER" id="PTHR14226">
    <property type="entry name" value="NEUROPATHY TARGET ESTERASE/SWISS CHEESE D.MELANOGASTER"/>
    <property type="match status" value="1"/>
</dbReference>
<proteinExistence type="predicted"/>
<evidence type="ECO:0000256" key="3">
    <source>
        <dbReference type="ARBA" id="ARBA00023098"/>
    </source>
</evidence>
<feature type="short sequence motif" description="GXSXG" evidence="4">
    <location>
        <begin position="43"/>
        <end position="47"/>
    </location>
</feature>
<gene>
    <name evidence="7" type="ORF">HELGO_WM838</name>
</gene>
<evidence type="ECO:0000256" key="4">
    <source>
        <dbReference type="PROSITE-ProRule" id="PRU01161"/>
    </source>
</evidence>
<protein>
    <recommendedName>
        <fullName evidence="6">PNPLA domain-containing protein</fullName>
    </recommendedName>
</protein>
<feature type="active site" description="Proton acceptor" evidence="4">
    <location>
        <position position="161"/>
    </location>
</feature>
<dbReference type="Gene3D" id="3.40.1090.10">
    <property type="entry name" value="Cytosolic phospholipase A2 catalytic domain"/>
    <property type="match status" value="1"/>
</dbReference>
<keyword evidence="5" id="KW-0472">Membrane</keyword>
<keyword evidence="3 4" id="KW-0443">Lipid metabolism</keyword>
<dbReference type="SUPFAM" id="SSF52151">
    <property type="entry name" value="FabD/lysophospholipase-like"/>
    <property type="match status" value="1"/>
</dbReference>
<keyword evidence="1 4" id="KW-0378">Hydrolase</keyword>
<keyword evidence="2 4" id="KW-0442">Lipid degradation</keyword>
<name>A0A6S6TU36_9BACT</name>